<feature type="domain" description="Fibrinogen C-terminal" evidence="5">
    <location>
        <begin position="200"/>
        <end position="432"/>
    </location>
</feature>
<dbReference type="Proteomes" id="UP000515156">
    <property type="component" value="Chromosome 10"/>
</dbReference>
<organism evidence="6 7">
    <name type="scientific">Microcaecilia unicolor</name>
    <dbReference type="NCBI Taxonomy" id="1415580"/>
    <lineage>
        <taxon>Eukaryota</taxon>
        <taxon>Metazoa</taxon>
        <taxon>Chordata</taxon>
        <taxon>Craniata</taxon>
        <taxon>Vertebrata</taxon>
        <taxon>Euteleostomi</taxon>
        <taxon>Amphibia</taxon>
        <taxon>Gymnophiona</taxon>
        <taxon>Siphonopidae</taxon>
        <taxon>Microcaecilia</taxon>
    </lineage>
</organism>
<dbReference type="NCBIfam" id="NF040941">
    <property type="entry name" value="GGGWT_bact"/>
    <property type="match status" value="1"/>
</dbReference>
<dbReference type="FunFam" id="3.90.215.10:FF:000001">
    <property type="entry name" value="Tenascin isoform 1"/>
    <property type="match status" value="1"/>
</dbReference>
<dbReference type="GeneID" id="115478793"/>
<dbReference type="InterPro" id="IPR014716">
    <property type="entry name" value="Fibrinogen_a/b/g_C_1"/>
</dbReference>
<dbReference type="OrthoDB" id="6514358at2759"/>
<dbReference type="PROSITE" id="PS51406">
    <property type="entry name" value="FIBRINOGEN_C_2"/>
    <property type="match status" value="1"/>
</dbReference>
<dbReference type="CDD" id="cd00087">
    <property type="entry name" value="FReD"/>
    <property type="match status" value="1"/>
</dbReference>
<evidence type="ECO:0000313" key="7">
    <source>
        <dbReference type="RefSeq" id="XP_030072256.1"/>
    </source>
</evidence>
<evidence type="ECO:0000259" key="5">
    <source>
        <dbReference type="PROSITE" id="PS51406"/>
    </source>
</evidence>
<sequence length="435" mass="49467">MNTSAYLVLLQTFLFSSCMSDVVDEEESNSGKDNSCAIRLRHSGKCEGDECPYQVSLPPMTIQLPKQFQLLEKTLNEVQNLKESINKLKKSCQECKLQADDHQGKDSNEVQVPGSATPTENSRVENNKIQELQTKLNKVSASLKNARNQINDLQSRLEMANLVNMDNVHNYVDSKVSNLTFVVNSLNSKCSSKCPAEGSTLIQLVYRNCADHLKAGKKVNGIYKVTPDLQNNTFEVYCDMETLGGGWTVFQKRQDGSTNFNRTWADYKNGFGNLSNEFWLGNDKIHLLTKKGDMQLRIELEDLKGVKEYAKYKQFYVANEYLKYRLTVGGYDGTAGDALLFNKKYNHDQKFFSTPDKDNDKYPSGNCGAYYSSGWWFDSCMSANLNGKYYHKDYKGVRNGIFWGTWYSVSDAHLNGIRKAFKSVKMMIRPNSFME</sequence>
<dbReference type="RefSeq" id="XP_030072256.1">
    <property type="nucleotide sequence ID" value="XM_030216396.1"/>
</dbReference>
<dbReference type="AlphaFoldDB" id="A0A6P7Z6L1"/>
<dbReference type="SUPFAM" id="SSF46579">
    <property type="entry name" value="Prefoldin"/>
    <property type="match status" value="1"/>
</dbReference>
<keyword evidence="2" id="KW-0175">Coiled coil</keyword>
<evidence type="ECO:0000256" key="2">
    <source>
        <dbReference type="SAM" id="Coils"/>
    </source>
</evidence>
<dbReference type="PROSITE" id="PS00514">
    <property type="entry name" value="FIBRINOGEN_C_1"/>
    <property type="match status" value="1"/>
</dbReference>
<proteinExistence type="predicted"/>
<dbReference type="PANTHER" id="PTHR19143:SF189">
    <property type="entry name" value="FIBROLEUKIN"/>
    <property type="match status" value="1"/>
</dbReference>
<name>A0A6P7Z6L1_9AMPH</name>
<dbReference type="FunCoup" id="A0A6P7Z6L1">
    <property type="interactions" value="129"/>
</dbReference>
<accession>A0A6P7Z6L1</accession>
<feature type="coiled-coil region" evidence="2">
    <location>
        <begin position="129"/>
        <end position="163"/>
    </location>
</feature>
<keyword evidence="1" id="KW-1015">Disulfide bond</keyword>
<evidence type="ECO:0000256" key="4">
    <source>
        <dbReference type="SAM" id="SignalP"/>
    </source>
</evidence>
<protein>
    <submittedName>
        <fullName evidence="7">Fibroleukin</fullName>
    </submittedName>
</protein>
<feature type="signal peptide" evidence="4">
    <location>
        <begin position="1"/>
        <end position="20"/>
    </location>
</feature>
<keyword evidence="4" id="KW-0732">Signal</keyword>
<dbReference type="PANTHER" id="PTHR19143">
    <property type="entry name" value="FIBRINOGEN/TENASCIN/ANGIOPOEITIN"/>
    <property type="match status" value="1"/>
</dbReference>
<dbReference type="Gene3D" id="3.90.215.10">
    <property type="entry name" value="Gamma Fibrinogen, chain A, domain 1"/>
    <property type="match status" value="1"/>
</dbReference>
<feature type="chain" id="PRO_5027833263" evidence="4">
    <location>
        <begin position="21"/>
        <end position="435"/>
    </location>
</feature>
<dbReference type="CTD" id="10875"/>
<evidence type="ECO:0000256" key="1">
    <source>
        <dbReference type="ARBA" id="ARBA00023157"/>
    </source>
</evidence>
<gene>
    <name evidence="7" type="primary">FGL2</name>
</gene>
<dbReference type="SMART" id="SM00186">
    <property type="entry name" value="FBG"/>
    <property type="match status" value="1"/>
</dbReference>
<evidence type="ECO:0000256" key="3">
    <source>
        <dbReference type="SAM" id="MobiDB-lite"/>
    </source>
</evidence>
<dbReference type="KEGG" id="muo:115478793"/>
<dbReference type="InterPro" id="IPR002181">
    <property type="entry name" value="Fibrinogen_a/b/g_C_dom"/>
</dbReference>
<feature type="compositionally biased region" description="Basic and acidic residues" evidence="3">
    <location>
        <begin position="99"/>
        <end position="108"/>
    </location>
</feature>
<evidence type="ECO:0000313" key="6">
    <source>
        <dbReference type="Proteomes" id="UP000515156"/>
    </source>
</evidence>
<dbReference type="InterPro" id="IPR020837">
    <property type="entry name" value="Fibrinogen_CS"/>
</dbReference>
<dbReference type="GO" id="GO:0005615">
    <property type="term" value="C:extracellular space"/>
    <property type="evidence" value="ECO:0007669"/>
    <property type="project" value="TreeGrafter"/>
</dbReference>
<keyword evidence="6" id="KW-1185">Reference proteome</keyword>
<feature type="region of interest" description="Disordered" evidence="3">
    <location>
        <begin position="99"/>
        <end position="122"/>
    </location>
</feature>
<dbReference type="SUPFAM" id="SSF56496">
    <property type="entry name" value="Fibrinogen C-terminal domain-like"/>
    <property type="match status" value="1"/>
</dbReference>
<reference evidence="7" key="1">
    <citation type="submission" date="2025-08" db="UniProtKB">
        <authorList>
            <consortium name="RefSeq"/>
        </authorList>
    </citation>
    <scope>IDENTIFICATION</scope>
</reference>
<dbReference type="InterPro" id="IPR050373">
    <property type="entry name" value="Fibrinogen_C-term_domain"/>
</dbReference>
<dbReference type="InParanoid" id="A0A6P7Z6L1"/>
<dbReference type="Pfam" id="PF00147">
    <property type="entry name" value="Fibrinogen_C"/>
    <property type="match status" value="1"/>
</dbReference>
<dbReference type="InterPro" id="IPR036056">
    <property type="entry name" value="Fibrinogen-like_C"/>
</dbReference>